<feature type="compositionally biased region" description="Basic and acidic residues" evidence="1">
    <location>
        <begin position="234"/>
        <end position="291"/>
    </location>
</feature>
<accession>A0A1U7VNJ0</accession>
<feature type="region of interest" description="Disordered" evidence="1">
    <location>
        <begin position="1"/>
        <end position="90"/>
    </location>
</feature>
<gene>
    <name evidence="3" type="primary">LOC104219025</name>
</gene>
<dbReference type="AlphaFoldDB" id="A0A1U7VNJ0"/>
<feature type="region of interest" description="Disordered" evidence="1">
    <location>
        <begin position="143"/>
        <end position="343"/>
    </location>
</feature>
<feature type="compositionally biased region" description="Basic and acidic residues" evidence="1">
    <location>
        <begin position="187"/>
        <end position="197"/>
    </location>
</feature>
<organism evidence="2 3">
    <name type="scientific">Nicotiana sylvestris</name>
    <name type="common">Wood tobacco</name>
    <name type="synonym">South American tobacco</name>
    <dbReference type="NCBI Taxonomy" id="4096"/>
    <lineage>
        <taxon>Eukaryota</taxon>
        <taxon>Viridiplantae</taxon>
        <taxon>Streptophyta</taxon>
        <taxon>Embryophyta</taxon>
        <taxon>Tracheophyta</taxon>
        <taxon>Spermatophyta</taxon>
        <taxon>Magnoliopsida</taxon>
        <taxon>eudicotyledons</taxon>
        <taxon>Gunneridae</taxon>
        <taxon>Pentapetalae</taxon>
        <taxon>asterids</taxon>
        <taxon>lamiids</taxon>
        <taxon>Solanales</taxon>
        <taxon>Solanaceae</taxon>
        <taxon>Nicotianoideae</taxon>
        <taxon>Nicotianeae</taxon>
        <taxon>Nicotiana</taxon>
    </lineage>
</organism>
<keyword evidence="2" id="KW-1185">Reference proteome</keyword>
<evidence type="ECO:0000313" key="2">
    <source>
        <dbReference type="Proteomes" id="UP000189701"/>
    </source>
</evidence>
<proteinExistence type="predicted"/>
<evidence type="ECO:0000313" key="3">
    <source>
        <dbReference type="RefSeq" id="XP_009767958.1"/>
    </source>
</evidence>
<dbReference type="RefSeq" id="XP_009767958.1">
    <property type="nucleotide sequence ID" value="XM_009769656.1"/>
</dbReference>
<protein>
    <submittedName>
        <fullName evidence="3">Uncharacterized protein LOC104219025</fullName>
    </submittedName>
</protein>
<dbReference type="Proteomes" id="UP000189701">
    <property type="component" value="Unplaced"/>
</dbReference>
<evidence type="ECO:0000256" key="1">
    <source>
        <dbReference type="SAM" id="MobiDB-lite"/>
    </source>
</evidence>
<name>A0A1U7VNJ0_NICSY</name>
<reference evidence="2" key="1">
    <citation type="journal article" date="2013" name="Genome Biol.">
        <title>Reference genomes and transcriptomes of Nicotiana sylvestris and Nicotiana tomentosiformis.</title>
        <authorList>
            <person name="Sierro N."/>
            <person name="Battey J.N."/>
            <person name="Ouadi S."/>
            <person name="Bovet L."/>
            <person name="Goepfert S."/>
            <person name="Bakaher N."/>
            <person name="Peitsch M.C."/>
            <person name="Ivanov N.V."/>
        </authorList>
    </citation>
    <scope>NUCLEOTIDE SEQUENCE [LARGE SCALE GENOMIC DNA]</scope>
</reference>
<feature type="compositionally biased region" description="Low complexity" evidence="1">
    <location>
        <begin position="37"/>
        <end position="47"/>
    </location>
</feature>
<feature type="compositionally biased region" description="Basic and acidic residues" evidence="1">
    <location>
        <begin position="302"/>
        <end position="320"/>
    </location>
</feature>
<reference evidence="3" key="2">
    <citation type="submission" date="2025-08" db="UniProtKB">
        <authorList>
            <consortium name="RefSeq"/>
        </authorList>
    </citation>
    <scope>IDENTIFICATION</scope>
    <source>
        <tissue evidence="3">Leaf</tissue>
    </source>
</reference>
<sequence>MSNPHGSHASVSHPLRSQPLGSQLSVSRPLAGHTAMSQSQGSQPSSSETPPISGLRLRDTSSDPPIPSTHTSDIHASDGDADDDEEVHYDQFIPSNITTRIITKATRKLYDGPYASWSDFPFALKEQIFNDFKGRFTAEVEEFIRSQPPSESGDPIQPSDEDAERIWMQAAGGSKMGEASGSFPIPRSRDSSPEARLPRAHSSHPPRDCSSHPRQVHPSGYRLGEGSSDGDDNDGYHASDDYKRKPDYDKGYNDDKTVADAGDRIAEMSEKTKKNMKESMEKTVKKINEAKKKSKSTSANSMKDKASELAQETKDKVKNKAHDRKQKIKDTTQPIEVIHIHLR</sequence>